<evidence type="ECO:0000313" key="2">
    <source>
        <dbReference type="EMBL" id="XDJ00364.1"/>
    </source>
</evidence>
<protein>
    <recommendedName>
        <fullName evidence="1">Phosphoadenosine phosphosulphate reductase domain-containing protein</fullName>
    </recommendedName>
</protein>
<proteinExistence type="predicted"/>
<organism evidence="2">
    <name type="scientific">Salmonella phage PMBT19</name>
    <dbReference type="NCBI Taxonomy" id="3229743"/>
    <lineage>
        <taxon>Viruses</taxon>
        <taxon>Duplodnaviria</taxon>
        <taxon>Heunggongvirae</taxon>
        <taxon>Uroviricota</taxon>
        <taxon>Caudoviricetes</taxon>
    </lineage>
</organism>
<feature type="domain" description="Phosphoadenosine phosphosulphate reductase" evidence="1">
    <location>
        <begin position="34"/>
        <end position="209"/>
    </location>
</feature>
<dbReference type="InterPro" id="IPR014729">
    <property type="entry name" value="Rossmann-like_a/b/a_fold"/>
</dbReference>
<dbReference type="Gene3D" id="3.40.50.620">
    <property type="entry name" value="HUPs"/>
    <property type="match status" value="1"/>
</dbReference>
<reference evidence="2" key="1">
    <citation type="submission" date="2024-06" db="EMBL/GenBank/DDBJ databases">
        <title>This phage originates from the Bacteriophage catalogue of the Bacteriophage Competence Centre, Department of Microbiology und Biotechnology, Max Rubner-Institut, Kiel, Germany.</title>
        <authorList>
            <person name="Sprotte S."/>
            <person name="Brinks E."/>
            <person name="Hille F."/>
        </authorList>
    </citation>
    <scope>NUCLEOTIDE SEQUENCE</scope>
</reference>
<dbReference type="Pfam" id="PF01507">
    <property type="entry name" value="PAPS_reduct"/>
    <property type="match status" value="1"/>
</dbReference>
<dbReference type="InterPro" id="IPR002500">
    <property type="entry name" value="PAPS_reduct_dom"/>
</dbReference>
<sequence>MKWSSGASRVQVMARRTSYHYARIQPMPTNKEPLVVSFSGGQSSGFLCAYLIENYGHKYDLRFVFANTGREHEETLIFADKVDKYFGLNLVWLEGYASPEHGVGMRHRVVSFETAARKGEPFESLISVEGIPNISRQKCSDYLKTQTIRHWMRSNGLARRGWSAKTAIGMRSDEPERADPNKASAKKFNLVYPLCHWGSFDKQDVNDYWDAMPFKLNIPPHYGNCLTCFKKSNAKLYLIAHEHPEWFTWNRDMEIQYGHVKAEDGHTWFRGKRNTDQLMADAGLEDRQRLLYLTRTNPDDGDGCTSSCEPFQSDLFDEEFEDDEV</sequence>
<name>A0AB39C0D9_9CAUD</name>
<evidence type="ECO:0000259" key="1">
    <source>
        <dbReference type="Pfam" id="PF01507"/>
    </source>
</evidence>
<accession>A0AB39C0D9</accession>
<dbReference type="EMBL" id="PP926506">
    <property type="protein sequence ID" value="XDJ00364.1"/>
    <property type="molecule type" value="Genomic_DNA"/>
</dbReference>
<dbReference type="SUPFAM" id="SSF52402">
    <property type="entry name" value="Adenine nucleotide alpha hydrolases-like"/>
    <property type="match status" value="1"/>
</dbReference>
<dbReference type="GO" id="GO:0003824">
    <property type="term" value="F:catalytic activity"/>
    <property type="evidence" value="ECO:0007669"/>
    <property type="project" value="InterPro"/>
</dbReference>